<sequence>MKVRFTVNGRTHQIDVEPRTSLADALRDRLGLTGTTLGCEHGVCGSCTVLVDGTAIRSCLTLAVQAEGADVRTVEGLADGDEPHPLQEAFAAEHALQCGFCTPGFLMLLAGALAEEPELDRDERRLDAVLASNLCRCTGYAGIRRAAVRAAESLRANGG</sequence>
<dbReference type="InterPro" id="IPR002888">
    <property type="entry name" value="2Fe-2S-bd"/>
</dbReference>
<dbReference type="SUPFAM" id="SSF47741">
    <property type="entry name" value="CO dehydrogenase ISP C-domain like"/>
    <property type="match status" value="1"/>
</dbReference>
<dbReference type="InterPro" id="IPR036010">
    <property type="entry name" value="2Fe-2S_ferredoxin-like_sf"/>
</dbReference>
<dbReference type="Pfam" id="PF01799">
    <property type="entry name" value="Fer2_2"/>
    <property type="match status" value="1"/>
</dbReference>
<dbReference type="SUPFAM" id="SSF54292">
    <property type="entry name" value="2Fe-2S ferredoxin-like"/>
    <property type="match status" value="1"/>
</dbReference>
<dbReference type="Pfam" id="PF00111">
    <property type="entry name" value="Fer2"/>
    <property type="match status" value="1"/>
</dbReference>
<dbReference type="CDD" id="cd00207">
    <property type="entry name" value="fer2"/>
    <property type="match status" value="1"/>
</dbReference>
<keyword evidence="2" id="KW-0479">Metal-binding</keyword>
<protein>
    <submittedName>
        <fullName evidence="7">Carbon-monoxide dehydrogenase small subunit</fullName>
        <ecNumber evidence="7">1.2.7.4</ecNumber>
    </submittedName>
</protein>
<dbReference type="RefSeq" id="WP_192786349.1">
    <property type="nucleotide sequence ID" value="NZ_JADBEK010000001.1"/>
</dbReference>
<keyword evidence="1" id="KW-0001">2Fe-2S</keyword>
<keyword evidence="5" id="KW-0411">Iron-sulfur</keyword>
<keyword evidence="4" id="KW-0408">Iron</keyword>
<dbReference type="GO" id="GO:0043885">
    <property type="term" value="F:anaerobic carbon-monoxide dehydrogenase activity"/>
    <property type="evidence" value="ECO:0007669"/>
    <property type="project" value="UniProtKB-EC"/>
</dbReference>
<dbReference type="InterPro" id="IPR006058">
    <property type="entry name" value="2Fe2S_fd_BS"/>
</dbReference>
<evidence type="ECO:0000256" key="5">
    <source>
        <dbReference type="ARBA" id="ARBA00023014"/>
    </source>
</evidence>
<evidence type="ECO:0000256" key="3">
    <source>
        <dbReference type="ARBA" id="ARBA00023002"/>
    </source>
</evidence>
<dbReference type="PROSITE" id="PS51085">
    <property type="entry name" value="2FE2S_FER_2"/>
    <property type="match status" value="1"/>
</dbReference>
<proteinExistence type="predicted"/>
<dbReference type="InterPro" id="IPR036884">
    <property type="entry name" value="2Fe-2S-bd_dom_sf"/>
</dbReference>
<evidence type="ECO:0000313" key="7">
    <source>
        <dbReference type="EMBL" id="MBE1585639.1"/>
    </source>
</evidence>
<dbReference type="PANTHER" id="PTHR44379">
    <property type="entry name" value="OXIDOREDUCTASE WITH IRON-SULFUR SUBUNIT"/>
    <property type="match status" value="1"/>
</dbReference>
<comment type="caution">
    <text evidence="7">The sequence shown here is derived from an EMBL/GenBank/DDBJ whole genome shotgun (WGS) entry which is preliminary data.</text>
</comment>
<dbReference type="PANTHER" id="PTHR44379:SF8">
    <property type="entry name" value="XANTHINE DEHYDROGENASE IRON-SULFUR-BINDING SUBUNIT XDHC-RELATED"/>
    <property type="match status" value="1"/>
</dbReference>
<gene>
    <name evidence="7" type="ORF">H4W80_003897</name>
</gene>
<evidence type="ECO:0000256" key="1">
    <source>
        <dbReference type="ARBA" id="ARBA00022714"/>
    </source>
</evidence>
<dbReference type="Gene3D" id="3.10.20.30">
    <property type="match status" value="1"/>
</dbReference>
<dbReference type="InterPro" id="IPR051452">
    <property type="entry name" value="Diverse_Oxidoreductases"/>
</dbReference>
<dbReference type="InterPro" id="IPR012675">
    <property type="entry name" value="Beta-grasp_dom_sf"/>
</dbReference>
<keyword evidence="3 7" id="KW-0560">Oxidoreductase</keyword>
<accession>A0ABR9LYC2</accession>
<evidence type="ECO:0000259" key="6">
    <source>
        <dbReference type="PROSITE" id="PS51085"/>
    </source>
</evidence>
<reference evidence="7 8" key="1">
    <citation type="submission" date="2020-10" db="EMBL/GenBank/DDBJ databases">
        <title>Sequencing the genomes of 1000 actinobacteria strains.</title>
        <authorList>
            <person name="Klenk H.-P."/>
        </authorList>
    </citation>
    <scope>NUCLEOTIDE SEQUENCE [LARGE SCALE GENOMIC DNA]</scope>
    <source>
        <strain evidence="7 8">DSM 43173</strain>
    </source>
</reference>
<keyword evidence="8" id="KW-1185">Reference proteome</keyword>
<dbReference type="Gene3D" id="1.10.150.120">
    <property type="entry name" value="[2Fe-2S]-binding domain"/>
    <property type="match status" value="1"/>
</dbReference>
<evidence type="ECO:0000256" key="4">
    <source>
        <dbReference type="ARBA" id="ARBA00023004"/>
    </source>
</evidence>
<dbReference type="EC" id="1.2.7.4" evidence="7"/>
<dbReference type="InterPro" id="IPR001041">
    <property type="entry name" value="2Fe-2S_ferredoxin-type"/>
</dbReference>
<evidence type="ECO:0000256" key="2">
    <source>
        <dbReference type="ARBA" id="ARBA00022723"/>
    </source>
</evidence>
<evidence type="ECO:0000313" key="8">
    <source>
        <dbReference type="Proteomes" id="UP000633509"/>
    </source>
</evidence>
<feature type="domain" description="2Fe-2S ferredoxin-type" evidence="6">
    <location>
        <begin position="1"/>
        <end position="77"/>
    </location>
</feature>
<dbReference type="PROSITE" id="PS00197">
    <property type="entry name" value="2FE2S_FER_1"/>
    <property type="match status" value="1"/>
</dbReference>
<dbReference type="Proteomes" id="UP000633509">
    <property type="component" value="Unassembled WGS sequence"/>
</dbReference>
<name>A0ABR9LYC2_9ACTN</name>
<organism evidence="7 8">
    <name type="scientific">Nonomuraea angiospora</name>
    <dbReference type="NCBI Taxonomy" id="46172"/>
    <lineage>
        <taxon>Bacteria</taxon>
        <taxon>Bacillati</taxon>
        <taxon>Actinomycetota</taxon>
        <taxon>Actinomycetes</taxon>
        <taxon>Streptosporangiales</taxon>
        <taxon>Streptosporangiaceae</taxon>
        <taxon>Nonomuraea</taxon>
    </lineage>
</organism>
<dbReference type="EMBL" id="JADBEK010000001">
    <property type="protein sequence ID" value="MBE1585639.1"/>
    <property type="molecule type" value="Genomic_DNA"/>
</dbReference>